<sequence>MQRSTDHEFYQQVPRPIGAMAKSYASGYPGYWHSHARAQFLYAESGTMKVTTDRGSWIVPPHRAVWFPPNYPHQTGALSALEMRTLYIRPESCPSQAPKEPCIIQVSALLRELVRRATMMPIEYDEEGHDGKTIELLLAEISWLPASGIVMPLLRDPRLILIEQALSADPADNRTLDQWASLVGAAPRTLTRLFLKESNMSFRLWRDQFRALSAIPRLIEGVPITELAMEFGYETPGAFAGMFKRVMGASPSQYLAGDRSK</sequence>
<protein>
    <submittedName>
        <fullName evidence="6">AraC-like DNA-binding protein</fullName>
    </submittedName>
</protein>
<dbReference type="PANTHER" id="PTHR11019">
    <property type="entry name" value="HTH-TYPE TRANSCRIPTIONAL REGULATOR NIMR"/>
    <property type="match status" value="1"/>
</dbReference>
<dbReference type="RefSeq" id="WP_184258853.1">
    <property type="nucleotide sequence ID" value="NZ_JACHIO010000020.1"/>
</dbReference>
<evidence type="ECO:0000256" key="4">
    <source>
        <dbReference type="ARBA" id="ARBA00023163"/>
    </source>
</evidence>
<dbReference type="Gene3D" id="2.60.120.10">
    <property type="entry name" value="Jelly Rolls"/>
    <property type="match status" value="1"/>
</dbReference>
<dbReference type="AlphaFoldDB" id="A0A7W8EBQ7"/>
<dbReference type="SUPFAM" id="SSF51182">
    <property type="entry name" value="RmlC-like cupins"/>
    <property type="match status" value="1"/>
</dbReference>
<dbReference type="PRINTS" id="PR00032">
    <property type="entry name" value="HTHARAC"/>
</dbReference>
<evidence type="ECO:0000256" key="3">
    <source>
        <dbReference type="ARBA" id="ARBA00023125"/>
    </source>
</evidence>
<evidence type="ECO:0000313" key="7">
    <source>
        <dbReference type="Proteomes" id="UP000584867"/>
    </source>
</evidence>
<dbReference type="Pfam" id="PF12833">
    <property type="entry name" value="HTH_18"/>
    <property type="match status" value="1"/>
</dbReference>
<accession>A0A7W8EBQ7</accession>
<dbReference type="SMART" id="SM00342">
    <property type="entry name" value="HTH_ARAC"/>
    <property type="match status" value="1"/>
</dbReference>
<dbReference type="FunFam" id="1.10.10.60:FF:000132">
    <property type="entry name" value="AraC family transcriptional regulator"/>
    <property type="match status" value="1"/>
</dbReference>
<name>A0A7W8EBQ7_9BACT</name>
<dbReference type="GO" id="GO:0003700">
    <property type="term" value="F:DNA-binding transcription factor activity"/>
    <property type="evidence" value="ECO:0007669"/>
    <property type="project" value="InterPro"/>
</dbReference>
<proteinExistence type="predicted"/>
<keyword evidence="1" id="KW-0678">Repressor</keyword>
<keyword evidence="4" id="KW-0804">Transcription</keyword>
<feature type="domain" description="HTH araC/xylS-type" evidence="5">
    <location>
        <begin position="156"/>
        <end position="257"/>
    </location>
</feature>
<dbReference type="InterPro" id="IPR018060">
    <property type="entry name" value="HTH_AraC"/>
</dbReference>
<keyword evidence="2" id="KW-0805">Transcription regulation</keyword>
<dbReference type="InterPro" id="IPR011051">
    <property type="entry name" value="RmlC_Cupin_sf"/>
</dbReference>
<reference evidence="6 7" key="1">
    <citation type="submission" date="2020-08" db="EMBL/GenBank/DDBJ databases">
        <title>Genomic Encyclopedia of Type Strains, Phase IV (KMG-V): Genome sequencing to study the core and pangenomes of soil and plant-associated prokaryotes.</title>
        <authorList>
            <person name="Whitman W."/>
        </authorList>
    </citation>
    <scope>NUCLEOTIDE SEQUENCE [LARGE SCALE GENOMIC DNA]</scope>
    <source>
        <strain evidence="6 7">X5P3</strain>
    </source>
</reference>
<dbReference type="EMBL" id="JACHIO010000020">
    <property type="protein sequence ID" value="MBB5065824.1"/>
    <property type="molecule type" value="Genomic_DNA"/>
</dbReference>
<evidence type="ECO:0000313" key="6">
    <source>
        <dbReference type="EMBL" id="MBB5065824.1"/>
    </source>
</evidence>
<dbReference type="InterPro" id="IPR003313">
    <property type="entry name" value="AraC-bd"/>
</dbReference>
<dbReference type="InterPro" id="IPR009057">
    <property type="entry name" value="Homeodomain-like_sf"/>
</dbReference>
<dbReference type="PROSITE" id="PS00041">
    <property type="entry name" value="HTH_ARAC_FAMILY_1"/>
    <property type="match status" value="1"/>
</dbReference>
<keyword evidence="3 6" id="KW-0238">DNA-binding</keyword>
<dbReference type="InterPro" id="IPR020449">
    <property type="entry name" value="Tscrpt_reg_AraC-type_HTH"/>
</dbReference>
<gene>
    <name evidence="6" type="ORF">HDF15_004194</name>
</gene>
<dbReference type="Proteomes" id="UP000584867">
    <property type="component" value="Unassembled WGS sequence"/>
</dbReference>
<dbReference type="InterPro" id="IPR014710">
    <property type="entry name" value="RmlC-like_jellyroll"/>
</dbReference>
<evidence type="ECO:0000256" key="1">
    <source>
        <dbReference type="ARBA" id="ARBA00022491"/>
    </source>
</evidence>
<dbReference type="Gene3D" id="1.10.10.60">
    <property type="entry name" value="Homeodomain-like"/>
    <property type="match status" value="1"/>
</dbReference>
<organism evidence="6 7">
    <name type="scientific">Granulicella mallensis</name>
    <dbReference type="NCBI Taxonomy" id="940614"/>
    <lineage>
        <taxon>Bacteria</taxon>
        <taxon>Pseudomonadati</taxon>
        <taxon>Acidobacteriota</taxon>
        <taxon>Terriglobia</taxon>
        <taxon>Terriglobales</taxon>
        <taxon>Acidobacteriaceae</taxon>
        <taxon>Granulicella</taxon>
    </lineage>
</organism>
<dbReference type="InterPro" id="IPR018062">
    <property type="entry name" value="HTH_AraC-typ_CS"/>
</dbReference>
<dbReference type="Pfam" id="PF02311">
    <property type="entry name" value="AraC_binding"/>
    <property type="match status" value="1"/>
</dbReference>
<comment type="caution">
    <text evidence="6">The sequence shown here is derived from an EMBL/GenBank/DDBJ whole genome shotgun (WGS) entry which is preliminary data.</text>
</comment>
<evidence type="ECO:0000256" key="2">
    <source>
        <dbReference type="ARBA" id="ARBA00023015"/>
    </source>
</evidence>
<dbReference type="PANTHER" id="PTHR11019:SF159">
    <property type="entry name" value="TRANSCRIPTIONAL REGULATOR-RELATED"/>
    <property type="match status" value="1"/>
</dbReference>
<dbReference type="GO" id="GO:0043565">
    <property type="term" value="F:sequence-specific DNA binding"/>
    <property type="evidence" value="ECO:0007669"/>
    <property type="project" value="InterPro"/>
</dbReference>
<dbReference type="PROSITE" id="PS01124">
    <property type="entry name" value="HTH_ARAC_FAMILY_2"/>
    <property type="match status" value="1"/>
</dbReference>
<evidence type="ECO:0000259" key="5">
    <source>
        <dbReference type="PROSITE" id="PS01124"/>
    </source>
</evidence>
<dbReference type="CDD" id="cd06124">
    <property type="entry name" value="cupin_NimR-like_N"/>
    <property type="match status" value="1"/>
</dbReference>
<dbReference type="SUPFAM" id="SSF46689">
    <property type="entry name" value="Homeodomain-like"/>
    <property type="match status" value="1"/>
</dbReference>